<evidence type="ECO:0000256" key="2">
    <source>
        <dbReference type="ARBA" id="ARBA00022723"/>
    </source>
</evidence>
<dbReference type="GO" id="GO:0046872">
    <property type="term" value="F:metal ion binding"/>
    <property type="evidence" value="ECO:0007669"/>
    <property type="project" value="UniProtKB-KW"/>
</dbReference>
<dbReference type="PANTHER" id="PTHR37326:SF1">
    <property type="entry name" value="BLL3975 PROTEIN"/>
    <property type="match status" value="1"/>
</dbReference>
<dbReference type="InterPro" id="IPR053138">
    <property type="entry name" value="N-alpha-Ac-DABA_deacetylase"/>
</dbReference>
<evidence type="ECO:0000259" key="5">
    <source>
        <dbReference type="Pfam" id="PF24827"/>
    </source>
</evidence>
<dbReference type="InterPro" id="IPR055438">
    <property type="entry name" value="AstE_AspA_cat"/>
</dbReference>
<proteinExistence type="predicted"/>
<reference evidence="6" key="1">
    <citation type="journal article" date="2020" name="Stud. Mycol.">
        <title>101 Dothideomycetes genomes: a test case for predicting lifestyles and emergence of pathogens.</title>
        <authorList>
            <person name="Haridas S."/>
            <person name="Albert R."/>
            <person name="Binder M."/>
            <person name="Bloem J."/>
            <person name="Labutti K."/>
            <person name="Salamov A."/>
            <person name="Andreopoulos B."/>
            <person name="Baker S."/>
            <person name="Barry K."/>
            <person name="Bills G."/>
            <person name="Bluhm B."/>
            <person name="Cannon C."/>
            <person name="Castanera R."/>
            <person name="Culley D."/>
            <person name="Daum C."/>
            <person name="Ezra D."/>
            <person name="Gonzalez J."/>
            <person name="Henrissat B."/>
            <person name="Kuo A."/>
            <person name="Liang C."/>
            <person name="Lipzen A."/>
            <person name="Lutzoni F."/>
            <person name="Magnuson J."/>
            <person name="Mondo S."/>
            <person name="Nolan M."/>
            <person name="Ohm R."/>
            <person name="Pangilinan J."/>
            <person name="Park H.-J."/>
            <person name="Ramirez L."/>
            <person name="Alfaro M."/>
            <person name="Sun H."/>
            <person name="Tritt A."/>
            <person name="Yoshinaga Y."/>
            <person name="Zwiers L.-H."/>
            <person name="Turgeon B."/>
            <person name="Goodwin S."/>
            <person name="Spatafora J."/>
            <person name="Crous P."/>
            <person name="Grigoriev I."/>
        </authorList>
    </citation>
    <scope>NUCLEOTIDE SEQUENCE</scope>
    <source>
        <strain evidence="6">CBS 121739</strain>
    </source>
</reference>
<comment type="cofactor">
    <cofactor evidence="1">
        <name>Zn(2+)</name>
        <dbReference type="ChEBI" id="CHEBI:29105"/>
    </cofactor>
</comment>
<dbReference type="SUPFAM" id="SSF53187">
    <property type="entry name" value="Zn-dependent exopeptidases"/>
    <property type="match status" value="1"/>
</dbReference>
<dbReference type="Gene3D" id="3.40.630.10">
    <property type="entry name" value="Zn peptidases"/>
    <property type="match status" value="1"/>
</dbReference>
<dbReference type="GO" id="GO:0016788">
    <property type="term" value="F:hydrolase activity, acting on ester bonds"/>
    <property type="evidence" value="ECO:0007669"/>
    <property type="project" value="InterPro"/>
</dbReference>
<keyword evidence="4" id="KW-0862">Zinc</keyword>
<evidence type="ECO:0000256" key="3">
    <source>
        <dbReference type="ARBA" id="ARBA00022801"/>
    </source>
</evidence>
<organism evidence="6 7">
    <name type="scientific">Pseudovirgaria hyperparasitica</name>
    <dbReference type="NCBI Taxonomy" id="470096"/>
    <lineage>
        <taxon>Eukaryota</taxon>
        <taxon>Fungi</taxon>
        <taxon>Dikarya</taxon>
        <taxon>Ascomycota</taxon>
        <taxon>Pezizomycotina</taxon>
        <taxon>Dothideomycetes</taxon>
        <taxon>Dothideomycetes incertae sedis</taxon>
        <taxon>Acrospermales</taxon>
        <taxon>Acrospermaceae</taxon>
        <taxon>Pseudovirgaria</taxon>
    </lineage>
</organism>
<dbReference type="EMBL" id="ML996566">
    <property type="protein sequence ID" value="KAF2761693.1"/>
    <property type="molecule type" value="Genomic_DNA"/>
</dbReference>
<dbReference type="Proteomes" id="UP000799437">
    <property type="component" value="Unassembled WGS sequence"/>
</dbReference>
<gene>
    <name evidence="6" type="ORF">EJ05DRAFT_182132</name>
</gene>
<dbReference type="PANTHER" id="PTHR37326">
    <property type="entry name" value="BLL3975 PROTEIN"/>
    <property type="match status" value="1"/>
</dbReference>
<evidence type="ECO:0000313" key="7">
    <source>
        <dbReference type="Proteomes" id="UP000799437"/>
    </source>
</evidence>
<keyword evidence="7" id="KW-1185">Reference proteome</keyword>
<keyword evidence="3" id="KW-0378">Hydrolase</keyword>
<name>A0A6A6WG08_9PEZI</name>
<protein>
    <recommendedName>
        <fullName evidence="5">Succinylglutamate desuccinylase/Aspartoacylase catalytic domain-containing protein</fullName>
    </recommendedName>
</protein>
<dbReference type="AlphaFoldDB" id="A0A6A6WG08"/>
<evidence type="ECO:0000256" key="1">
    <source>
        <dbReference type="ARBA" id="ARBA00001947"/>
    </source>
</evidence>
<dbReference type="RefSeq" id="XP_033604144.1">
    <property type="nucleotide sequence ID" value="XM_033739593.1"/>
</dbReference>
<dbReference type="CDD" id="cd06251">
    <property type="entry name" value="M14_ASTE_ASPA-like"/>
    <property type="match status" value="1"/>
</dbReference>
<evidence type="ECO:0000256" key="4">
    <source>
        <dbReference type="ARBA" id="ARBA00022833"/>
    </source>
</evidence>
<evidence type="ECO:0000313" key="6">
    <source>
        <dbReference type="EMBL" id="KAF2761693.1"/>
    </source>
</evidence>
<dbReference type="GeneID" id="54480647"/>
<keyword evidence="2" id="KW-0479">Metal-binding</keyword>
<dbReference type="Pfam" id="PF24827">
    <property type="entry name" value="AstE_AspA_cat"/>
    <property type="match status" value="1"/>
</dbReference>
<feature type="domain" description="Succinylglutamate desuccinylase/Aspartoacylase catalytic" evidence="5">
    <location>
        <begin position="103"/>
        <end position="293"/>
    </location>
</feature>
<accession>A0A6A6WG08</accession>
<sequence>MLGVISDDASFPSSNLATTPCFNMRSFLTVLALSFAVQLAFAQTNFTGDILHGAQVITHLSLEDVPSNAVTRYYLRVPSVSGGWDMQLPVFVARGGPETLKTGKKLSISASIHGDELSPVRVAQELLVRLEEIVPHLNGTVIGIPTVNPTGNYLSQRNYYTASGSGTLTNVNRVFPGEDPDEGSSGPDGLAFIIWNNLWGNTSSVDVAVDIHTSSTGSSAPMWVYSDVRAPYVQRMAELAQPDVLKIDQGEPGSIETTFVEYGVPAITLELGAAKVWYKPFIKRAGDFIDRLMVDLNMLPGNGTTPYVADLSKTYIGNVFHSLPSKYGGFVETLVQLMDDVVAGQEVAIVRNAWGDVLETVTAPVNGKIFQIPSDPATEPGRDVAQLVYNSTTIPDCEAGCIVSSRDAIVR</sequence>
<dbReference type="OrthoDB" id="5588846at2759"/>